<evidence type="ECO:0000259" key="3">
    <source>
        <dbReference type="PROSITE" id="PS50157"/>
    </source>
</evidence>
<dbReference type="InterPro" id="IPR013087">
    <property type="entry name" value="Znf_C2H2_type"/>
</dbReference>
<evidence type="ECO:0000256" key="2">
    <source>
        <dbReference type="SAM" id="MobiDB-lite"/>
    </source>
</evidence>
<dbReference type="InterPro" id="IPR041078">
    <property type="entry name" value="Plavaka"/>
</dbReference>
<name>A0A9P6HNF8_9AGAM</name>
<dbReference type="OrthoDB" id="3199698at2759"/>
<dbReference type="PROSITE" id="PS50157">
    <property type="entry name" value="ZINC_FINGER_C2H2_2"/>
    <property type="match status" value="1"/>
</dbReference>
<feature type="region of interest" description="Disordered" evidence="2">
    <location>
        <begin position="673"/>
        <end position="729"/>
    </location>
</feature>
<protein>
    <recommendedName>
        <fullName evidence="3">C2H2-type domain-containing protein</fullName>
    </recommendedName>
</protein>
<keyword evidence="1" id="KW-0863">Zinc-finger</keyword>
<comment type="caution">
    <text evidence="4">The sequence shown here is derived from an EMBL/GenBank/DDBJ whole genome shotgun (WGS) entry which is preliminary data.</text>
</comment>
<proteinExistence type="predicted"/>
<accession>A0A9P6HNF8</accession>
<keyword evidence="1" id="KW-0862">Zinc</keyword>
<dbReference type="EMBL" id="WIUZ02000002">
    <property type="protein sequence ID" value="KAF9791054.1"/>
    <property type="molecule type" value="Genomic_DNA"/>
</dbReference>
<keyword evidence="1" id="KW-0479">Metal-binding</keyword>
<reference evidence="4" key="1">
    <citation type="journal article" date="2020" name="Nat. Commun.">
        <title>Large-scale genome sequencing of mycorrhizal fungi provides insights into the early evolution of symbiotic traits.</title>
        <authorList>
            <person name="Miyauchi S."/>
            <person name="Kiss E."/>
            <person name="Kuo A."/>
            <person name="Drula E."/>
            <person name="Kohler A."/>
            <person name="Sanchez-Garcia M."/>
            <person name="Morin E."/>
            <person name="Andreopoulos B."/>
            <person name="Barry K.W."/>
            <person name="Bonito G."/>
            <person name="Buee M."/>
            <person name="Carver A."/>
            <person name="Chen C."/>
            <person name="Cichocki N."/>
            <person name="Clum A."/>
            <person name="Culley D."/>
            <person name="Crous P.W."/>
            <person name="Fauchery L."/>
            <person name="Girlanda M."/>
            <person name="Hayes R.D."/>
            <person name="Keri Z."/>
            <person name="LaButti K."/>
            <person name="Lipzen A."/>
            <person name="Lombard V."/>
            <person name="Magnuson J."/>
            <person name="Maillard F."/>
            <person name="Murat C."/>
            <person name="Nolan M."/>
            <person name="Ohm R.A."/>
            <person name="Pangilinan J."/>
            <person name="Pereira M.F."/>
            <person name="Perotto S."/>
            <person name="Peter M."/>
            <person name="Pfister S."/>
            <person name="Riley R."/>
            <person name="Sitrit Y."/>
            <person name="Stielow J.B."/>
            <person name="Szollosi G."/>
            <person name="Zifcakova L."/>
            <person name="Stursova M."/>
            <person name="Spatafora J.W."/>
            <person name="Tedersoo L."/>
            <person name="Vaario L.M."/>
            <person name="Yamada A."/>
            <person name="Yan M."/>
            <person name="Wang P."/>
            <person name="Xu J."/>
            <person name="Bruns T."/>
            <person name="Baldrian P."/>
            <person name="Vilgalys R."/>
            <person name="Dunand C."/>
            <person name="Henrissat B."/>
            <person name="Grigoriev I.V."/>
            <person name="Hibbett D."/>
            <person name="Nagy L.G."/>
            <person name="Martin F.M."/>
        </authorList>
    </citation>
    <scope>NUCLEOTIDE SEQUENCE</scope>
    <source>
        <strain evidence="4">UH-Tt-Lm1</strain>
    </source>
</reference>
<reference evidence="4" key="2">
    <citation type="submission" date="2020-11" db="EMBL/GenBank/DDBJ databases">
        <authorList>
            <consortium name="DOE Joint Genome Institute"/>
            <person name="Kuo A."/>
            <person name="Miyauchi S."/>
            <person name="Kiss E."/>
            <person name="Drula E."/>
            <person name="Kohler A."/>
            <person name="Sanchez-Garcia M."/>
            <person name="Andreopoulos B."/>
            <person name="Barry K.W."/>
            <person name="Bonito G."/>
            <person name="Buee M."/>
            <person name="Carver A."/>
            <person name="Chen C."/>
            <person name="Cichocki N."/>
            <person name="Clum A."/>
            <person name="Culley D."/>
            <person name="Crous P.W."/>
            <person name="Fauchery L."/>
            <person name="Girlanda M."/>
            <person name="Hayes R."/>
            <person name="Keri Z."/>
            <person name="Labutti K."/>
            <person name="Lipzen A."/>
            <person name="Lombard V."/>
            <person name="Magnuson J."/>
            <person name="Maillard F."/>
            <person name="Morin E."/>
            <person name="Murat C."/>
            <person name="Nolan M."/>
            <person name="Ohm R."/>
            <person name="Pangilinan J."/>
            <person name="Pereira M."/>
            <person name="Perotto S."/>
            <person name="Peter M."/>
            <person name="Riley R."/>
            <person name="Sitrit Y."/>
            <person name="Stielow B."/>
            <person name="Szollosi G."/>
            <person name="Zifcakova L."/>
            <person name="Stursova M."/>
            <person name="Spatafora J.W."/>
            <person name="Tedersoo L."/>
            <person name="Vaario L.-M."/>
            <person name="Yamada A."/>
            <person name="Yan M."/>
            <person name="Wang P."/>
            <person name="Xu J."/>
            <person name="Bruns T."/>
            <person name="Baldrian P."/>
            <person name="Vilgalys R."/>
            <person name="Henrissat B."/>
            <person name="Grigoriev I.V."/>
            <person name="Hibbett D."/>
            <person name="Nagy L.G."/>
            <person name="Martin F.M."/>
        </authorList>
    </citation>
    <scope>NUCLEOTIDE SEQUENCE</scope>
    <source>
        <strain evidence="4">UH-Tt-Lm1</strain>
    </source>
</reference>
<dbReference type="PROSITE" id="PS00028">
    <property type="entry name" value="ZINC_FINGER_C2H2_1"/>
    <property type="match status" value="1"/>
</dbReference>
<dbReference type="Pfam" id="PF18759">
    <property type="entry name" value="Plavaka"/>
    <property type="match status" value="1"/>
</dbReference>
<evidence type="ECO:0000256" key="1">
    <source>
        <dbReference type="PROSITE-ProRule" id="PRU00042"/>
    </source>
</evidence>
<evidence type="ECO:0000313" key="4">
    <source>
        <dbReference type="EMBL" id="KAF9791054.1"/>
    </source>
</evidence>
<evidence type="ECO:0000313" key="5">
    <source>
        <dbReference type="Proteomes" id="UP000736335"/>
    </source>
</evidence>
<dbReference type="Proteomes" id="UP000736335">
    <property type="component" value="Unassembled WGS sequence"/>
</dbReference>
<feature type="domain" description="C2H2-type" evidence="3">
    <location>
        <begin position="3"/>
        <end position="31"/>
    </location>
</feature>
<gene>
    <name evidence="4" type="ORF">BJ322DRAFT_1098424</name>
</gene>
<dbReference type="AlphaFoldDB" id="A0A9P6HNF8"/>
<dbReference type="GO" id="GO:0008270">
    <property type="term" value="F:zinc ion binding"/>
    <property type="evidence" value="ECO:0007669"/>
    <property type="project" value="UniProtKB-KW"/>
</dbReference>
<organism evidence="4 5">
    <name type="scientific">Thelephora terrestris</name>
    <dbReference type="NCBI Taxonomy" id="56493"/>
    <lineage>
        <taxon>Eukaryota</taxon>
        <taxon>Fungi</taxon>
        <taxon>Dikarya</taxon>
        <taxon>Basidiomycota</taxon>
        <taxon>Agaricomycotina</taxon>
        <taxon>Agaricomycetes</taxon>
        <taxon>Thelephorales</taxon>
        <taxon>Thelephoraceae</taxon>
        <taxon>Thelephora</taxon>
    </lineage>
</organism>
<sequence>MLFPCNQCSQRCKNLSGLKRHQNSAHQDHPRLSILITELRRTYHPSLSGLRCDRHGEFVLPSVPPEAPTTKLDSDWTPFSSHAGFELAEFMFTDAELSRRKINNLLDLWAATLVPHGDSPPIANHRDLHCQIDAIKVGDVQWENVRLKYDGPLPETTRPPEWKTTDYDVWYRNPREVVKNLLARQDLEGHIDYAAYREFNGEQRQYSDMMSGNWSWEQSDSIAEDPSTHGCMFVPIILGSDKTTVSVATGQNDFHPLYLSIGNVKNHIRRAHKNALVLIGFLPIPKGAKKDTDNEEFRSFKRGLTHRSIATILLPLKPYMTTPDIIMCPDRYFRRVLYGPGPHIADYPEQSILAWILYGWCPTCFGLPDSLDTPCRHRCAAHTEVLLGLHDEETLRKSYGIAPSAMPYTSYFPRGDIHKVITVDLLHQVIKGVFKDHLVEWVGKYLEHSHGAAAGARVTDEIDRRIALAPPFPGLRRFKQGRNFAQWTGDDSKALMKVYMNAIQAFVPSQVVQTFAAFLEFCYIARRNVITEDSLKQLDVALHRFHEARQVFAGTVRADNASAFSLPRQHAMVHYHAHIENFGSPNGLCSSITESKHITAVKRPWRRSNKHKALPQMLKSNERLDKLAAARADFTARAKVPQMSDTSDEIWHFDTDSSGVQDLGAVILNNAERPSNIDDDYPPSPHPPSPILLDDEDDNDYPPSPHPPSPISLEDEDNDNDCGPVESGPLMNEVRLMSKKAPTRKYPTSFSALGIKIGQQNILQLARRFLFYQLNPTSTIEPDDLTLSLCPAIWDSKVSVYHSATATFRAPSNPSGPGGMGDIPGPRRDCIFVDMGDSDNGMKGLLVARVYLFFRFSYGGISYPCALVHWYTTSDNPDPDTGLWIVQPESAHQGRRHMSIIHVDSIIRGAHLLPKFLSDAPVYREINYMNVLDLYSSFYVNKFIDHHAFEIAF</sequence>
<keyword evidence="5" id="KW-1185">Reference proteome</keyword>